<evidence type="ECO:0000313" key="1">
    <source>
        <dbReference type="EMBL" id="KAJ2980066.1"/>
    </source>
</evidence>
<name>A0ACC1NNH9_9HYPO</name>
<evidence type="ECO:0000313" key="2">
    <source>
        <dbReference type="Proteomes" id="UP001143910"/>
    </source>
</evidence>
<protein>
    <submittedName>
        <fullName evidence="1">Uncharacterized protein</fullName>
    </submittedName>
</protein>
<gene>
    <name evidence="1" type="ORF">NQ176_g2864</name>
</gene>
<proteinExistence type="predicted"/>
<dbReference type="EMBL" id="JANJQO010000228">
    <property type="protein sequence ID" value="KAJ2980066.1"/>
    <property type="molecule type" value="Genomic_DNA"/>
</dbReference>
<comment type="caution">
    <text evidence="1">The sequence shown here is derived from an EMBL/GenBank/DDBJ whole genome shotgun (WGS) entry which is preliminary data.</text>
</comment>
<reference evidence="1" key="1">
    <citation type="submission" date="2022-08" db="EMBL/GenBank/DDBJ databases">
        <title>Genome Sequence of Lecanicillium fungicola.</title>
        <authorList>
            <person name="Buettner E."/>
        </authorList>
    </citation>
    <scope>NUCLEOTIDE SEQUENCE</scope>
    <source>
        <strain evidence="1">Babe33</strain>
    </source>
</reference>
<sequence length="270" mass="30511">MTRAILVLSALLLNAHRAWANNPISDFAFANGGFSAAMAAAPMWYMPSGTCMPSAAEDGHGHQTNGVDTDNCNINKLNSGCPPEPRWQGRGTHYANIPGEPFAQIPTYYNVVHCNGDSSGGDESWRIVYYVYFKKDTGHMSDWEGVVLRFIKRNGGWFRESAIMEQDGHHVHIAWGDLNDTFDDVGDQGSFTNKNRNHPKLYFGKFHHSVHSDWYTDAFKNTCPPTSGTDWRNDDYQFWARDNLRHVNNLNPNWQWGAADSPRNMDVCSF</sequence>
<dbReference type="Proteomes" id="UP001143910">
    <property type="component" value="Unassembled WGS sequence"/>
</dbReference>
<organism evidence="1 2">
    <name type="scientific">Zarea fungicola</name>
    <dbReference type="NCBI Taxonomy" id="93591"/>
    <lineage>
        <taxon>Eukaryota</taxon>
        <taxon>Fungi</taxon>
        <taxon>Dikarya</taxon>
        <taxon>Ascomycota</taxon>
        <taxon>Pezizomycotina</taxon>
        <taxon>Sordariomycetes</taxon>
        <taxon>Hypocreomycetidae</taxon>
        <taxon>Hypocreales</taxon>
        <taxon>Cordycipitaceae</taxon>
        <taxon>Zarea</taxon>
    </lineage>
</organism>
<keyword evidence="2" id="KW-1185">Reference proteome</keyword>
<accession>A0ACC1NNH9</accession>